<accession>A0A4R8A573</accession>
<sequence length="90" mass="10209">MQADHKKIERYLKTARGQIDGILKMIEEDKYCIDIVNQVLASEALLSKAAKQILLGHIQGCIVESFESDDKEYQAEKMAELSKVLDRIAK</sequence>
<evidence type="ECO:0000313" key="1">
    <source>
        <dbReference type="EMBL" id="TDW25780.1"/>
    </source>
</evidence>
<dbReference type="InterPro" id="IPR038390">
    <property type="entry name" value="Metal_Tscrpt_repr_sf"/>
</dbReference>
<dbReference type="OrthoDB" id="9811244at2"/>
<dbReference type="GO" id="GO:0003677">
    <property type="term" value="F:DNA binding"/>
    <property type="evidence" value="ECO:0007669"/>
    <property type="project" value="UniProtKB-KW"/>
</dbReference>
<proteinExistence type="predicted"/>
<dbReference type="RefSeq" id="WP_134167854.1">
    <property type="nucleotide sequence ID" value="NZ_SODD01000003.1"/>
</dbReference>
<keyword evidence="1" id="KW-0238">DNA-binding</keyword>
<keyword evidence="2" id="KW-1185">Reference proteome</keyword>
<dbReference type="PANTHER" id="PTHR33677">
    <property type="entry name" value="TRANSCRIPTIONAL REPRESSOR FRMR-RELATED"/>
    <property type="match status" value="1"/>
</dbReference>
<dbReference type="InterPro" id="IPR003735">
    <property type="entry name" value="Metal_Tscrpt_repr"/>
</dbReference>
<protein>
    <submittedName>
        <fullName evidence="1">DNA-binding FrmR family transcriptional regulator</fullName>
    </submittedName>
</protein>
<gene>
    <name evidence="1" type="ORF">EDD63_10367</name>
</gene>
<dbReference type="Pfam" id="PF02583">
    <property type="entry name" value="Trns_repr_metal"/>
    <property type="match status" value="1"/>
</dbReference>
<comment type="caution">
    <text evidence="1">The sequence shown here is derived from an EMBL/GenBank/DDBJ whole genome shotgun (WGS) entry which is preliminary data.</text>
</comment>
<organism evidence="1 2">
    <name type="scientific">Breznakia blatticola</name>
    <dbReference type="NCBI Taxonomy" id="1754012"/>
    <lineage>
        <taxon>Bacteria</taxon>
        <taxon>Bacillati</taxon>
        <taxon>Bacillota</taxon>
        <taxon>Erysipelotrichia</taxon>
        <taxon>Erysipelotrichales</taxon>
        <taxon>Erysipelotrichaceae</taxon>
        <taxon>Breznakia</taxon>
    </lineage>
</organism>
<dbReference type="GO" id="GO:0046872">
    <property type="term" value="F:metal ion binding"/>
    <property type="evidence" value="ECO:0007669"/>
    <property type="project" value="InterPro"/>
</dbReference>
<dbReference type="Proteomes" id="UP000294743">
    <property type="component" value="Unassembled WGS sequence"/>
</dbReference>
<dbReference type="AlphaFoldDB" id="A0A4R8A573"/>
<dbReference type="GO" id="GO:0045892">
    <property type="term" value="P:negative regulation of DNA-templated transcription"/>
    <property type="evidence" value="ECO:0007669"/>
    <property type="project" value="UniProtKB-ARBA"/>
</dbReference>
<evidence type="ECO:0000313" key="2">
    <source>
        <dbReference type="Proteomes" id="UP000294743"/>
    </source>
</evidence>
<dbReference type="EMBL" id="SODD01000003">
    <property type="protein sequence ID" value="TDW25780.1"/>
    <property type="molecule type" value="Genomic_DNA"/>
</dbReference>
<reference evidence="1 2" key="1">
    <citation type="submission" date="2019-03" db="EMBL/GenBank/DDBJ databases">
        <title>Genomic Encyclopedia of Type Strains, Phase IV (KMG-IV): sequencing the most valuable type-strain genomes for metagenomic binning, comparative biology and taxonomic classification.</title>
        <authorList>
            <person name="Goeker M."/>
        </authorList>
    </citation>
    <scope>NUCLEOTIDE SEQUENCE [LARGE SCALE GENOMIC DNA]</scope>
    <source>
        <strain evidence="1 2">DSM 28867</strain>
    </source>
</reference>
<name>A0A4R8A573_9FIRM</name>
<dbReference type="CDD" id="cd10159">
    <property type="entry name" value="CsoR-like_DUF156_2"/>
    <property type="match status" value="1"/>
</dbReference>
<dbReference type="Gene3D" id="1.20.58.1000">
    <property type="entry name" value="Metal-sensitive repressor, helix protomer"/>
    <property type="match status" value="1"/>
</dbReference>